<dbReference type="Pfam" id="PF05903">
    <property type="entry name" value="Peptidase_C97"/>
    <property type="match status" value="1"/>
</dbReference>
<dbReference type="Proteomes" id="UP000093000">
    <property type="component" value="Unassembled WGS sequence"/>
</dbReference>
<proteinExistence type="inferred from homology"/>
<dbReference type="InterPro" id="IPR008580">
    <property type="entry name" value="PPPDE_dom"/>
</dbReference>
<dbReference type="InterPro" id="IPR042266">
    <property type="entry name" value="PPPDE_sf"/>
</dbReference>
<feature type="compositionally biased region" description="Low complexity" evidence="4">
    <location>
        <begin position="169"/>
        <end position="184"/>
    </location>
</feature>
<feature type="region of interest" description="Disordered" evidence="4">
    <location>
        <begin position="166"/>
        <end position="221"/>
    </location>
</feature>
<dbReference type="EMBL" id="LUGH01000037">
    <property type="protein sequence ID" value="OBZ90702.1"/>
    <property type="molecule type" value="Genomic_DNA"/>
</dbReference>
<dbReference type="PROSITE" id="PS51858">
    <property type="entry name" value="PPPDE"/>
    <property type="match status" value="1"/>
</dbReference>
<sequence>MLNLIRNALNKTEVDSEQEKRRIVLNVYDMLQPGFLTNLGFFLGIGIYHSGIEIGDNEYCFGGHDYEHVTGVFMVKPRVGPQGLLFKQSIHMGYTNLSQKEIDQVLQDISKEYVGTSYKLLTRNCNHFSEDLCKRLTGRTAPGWINRAAKLGTMFPCVIPTEWIEPPDADTSSPSSSSVASNVPLQHNKKSSPPPIHTDNKRKSANRRHSSSTDSIKLVRTPVLEHDELDCSSPVKEPDTHRPEVIRSATQVSMTAPVQL</sequence>
<evidence type="ECO:0000256" key="4">
    <source>
        <dbReference type="SAM" id="MobiDB-lite"/>
    </source>
</evidence>
<dbReference type="GO" id="GO:0016579">
    <property type="term" value="P:protein deubiquitination"/>
    <property type="evidence" value="ECO:0007669"/>
    <property type="project" value="TreeGrafter"/>
</dbReference>
<name>A0A1C7NNJ6_9FUNG</name>
<dbReference type="PANTHER" id="PTHR12378:SF80">
    <property type="entry name" value="IP06716P-RELATED"/>
    <property type="match status" value="1"/>
</dbReference>
<feature type="domain" description="PPPDE" evidence="5">
    <location>
        <begin position="21"/>
        <end position="163"/>
    </location>
</feature>
<keyword evidence="3" id="KW-0378">Hydrolase</keyword>
<evidence type="ECO:0000256" key="1">
    <source>
        <dbReference type="ARBA" id="ARBA00008140"/>
    </source>
</evidence>
<accession>A0A1C7NNJ6</accession>
<dbReference type="GO" id="GO:0101005">
    <property type="term" value="F:deubiquitinase activity"/>
    <property type="evidence" value="ECO:0007669"/>
    <property type="project" value="TreeGrafter"/>
</dbReference>
<evidence type="ECO:0000313" key="6">
    <source>
        <dbReference type="EMBL" id="OBZ90702.1"/>
    </source>
</evidence>
<gene>
    <name evidence="6" type="ORF">A0J61_01242</name>
</gene>
<keyword evidence="7" id="KW-1185">Reference proteome</keyword>
<comment type="similarity">
    <text evidence="1">Belongs to the DeSI family.</text>
</comment>
<reference evidence="6 7" key="1">
    <citation type="submission" date="2016-03" db="EMBL/GenBank/DDBJ databases">
        <title>Choanephora cucurbitarum.</title>
        <authorList>
            <person name="Min B."/>
            <person name="Park H."/>
            <person name="Park J.-H."/>
            <person name="Shin H.-D."/>
            <person name="Choi I.-G."/>
        </authorList>
    </citation>
    <scope>NUCLEOTIDE SEQUENCE [LARGE SCALE GENOMIC DNA]</scope>
    <source>
        <strain evidence="6 7">KUS-F28377</strain>
    </source>
</reference>
<dbReference type="PANTHER" id="PTHR12378">
    <property type="entry name" value="DESUMOYLATING ISOPEPTIDASE"/>
    <property type="match status" value="1"/>
</dbReference>
<dbReference type="SMART" id="SM01179">
    <property type="entry name" value="DUF862"/>
    <property type="match status" value="1"/>
</dbReference>
<dbReference type="Gene3D" id="3.90.1720.30">
    <property type="entry name" value="PPPDE domains"/>
    <property type="match status" value="1"/>
</dbReference>
<dbReference type="AlphaFoldDB" id="A0A1C7NNJ6"/>
<dbReference type="FunCoup" id="A0A1C7NNJ6">
    <property type="interactions" value="117"/>
</dbReference>
<evidence type="ECO:0000256" key="2">
    <source>
        <dbReference type="ARBA" id="ARBA00022670"/>
    </source>
</evidence>
<protein>
    <recommendedName>
        <fullName evidence="5">PPPDE domain-containing protein</fullName>
    </recommendedName>
</protein>
<dbReference type="OrthoDB" id="412286at2759"/>
<comment type="caution">
    <text evidence="6">The sequence shown here is derived from an EMBL/GenBank/DDBJ whole genome shotgun (WGS) entry which is preliminary data.</text>
</comment>
<evidence type="ECO:0000256" key="3">
    <source>
        <dbReference type="ARBA" id="ARBA00022801"/>
    </source>
</evidence>
<evidence type="ECO:0000259" key="5">
    <source>
        <dbReference type="PROSITE" id="PS51858"/>
    </source>
</evidence>
<keyword evidence="2" id="KW-0645">Protease</keyword>
<dbReference type="STRING" id="101091.A0A1C7NNJ6"/>
<evidence type="ECO:0000313" key="7">
    <source>
        <dbReference type="Proteomes" id="UP000093000"/>
    </source>
</evidence>
<dbReference type="GO" id="GO:0006508">
    <property type="term" value="P:proteolysis"/>
    <property type="evidence" value="ECO:0007669"/>
    <property type="project" value="UniProtKB-KW"/>
</dbReference>
<dbReference type="InParanoid" id="A0A1C7NNJ6"/>
<organism evidence="6 7">
    <name type="scientific">Choanephora cucurbitarum</name>
    <dbReference type="NCBI Taxonomy" id="101091"/>
    <lineage>
        <taxon>Eukaryota</taxon>
        <taxon>Fungi</taxon>
        <taxon>Fungi incertae sedis</taxon>
        <taxon>Mucoromycota</taxon>
        <taxon>Mucoromycotina</taxon>
        <taxon>Mucoromycetes</taxon>
        <taxon>Mucorales</taxon>
        <taxon>Mucorineae</taxon>
        <taxon>Choanephoraceae</taxon>
        <taxon>Choanephoroideae</taxon>
        <taxon>Choanephora</taxon>
    </lineage>
</organism>